<evidence type="ECO:0000256" key="3">
    <source>
        <dbReference type="RuleBase" id="RU361235"/>
    </source>
</evidence>
<evidence type="ECO:0000313" key="5">
    <source>
        <dbReference type="EMBL" id="CAG2157619.1"/>
    </source>
</evidence>
<dbReference type="InterPro" id="IPR029058">
    <property type="entry name" value="AB_hydrolase_fold"/>
</dbReference>
<evidence type="ECO:0000259" key="4">
    <source>
        <dbReference type="Pfam" id="PF00135"/>
    </source>
</evidence>
<proteinExistence type="inferred from homology"/>
<keyword evidence="6" id="KW-1185">Reference proteome</keyword>
<dbReference type="PANTHER" id="PTHR11559">
    <property type="entry name" value="CARBOXYLESTERASE"/>
    <property type="match status" value="1"/>
</dbReference>
<evidence type="ECO:0000313" key="6">
    <source>
        <dbReference type="Proteomes" id="UP000672934"/>
    </source>
</evidence>
<organism evidence="5 6">
    <name type="scientific">Cupriavidus yeoncheonensis</name>
    <dbReference type="NCBI Taxonomy" id="1462994"/>
    <lineage>
        <taxon>Bacteria</taxon>
        <taxon>Pseudomonadati</taxon>
        <taxon>Pseudomonadota</taxon>
        <taxon>Betaproteobacteria</taxon>
        <taxon>Burkholderiales</taxon>
        <taxon>Burkholderiaceae</taxon>
        <taxon>Cupriavidus</taxon>
    </lineage>
</organism>
<reference evidence="5" key="1">
    <citation type="submission" date="2021-03" db="EMBL/GenBank/DDBJ databases">
        <authorList>
            <person name="Peeters C."/>
        </authorList>
    </citation>
    <scope>NUCLEOTIDE SEQUENCE</scope>
    <source>
        <strain evidence="5">LMG 31506</strain>
    </source>
</reference>
<comment type="caution">
    <text evidence="5">The sequence shown here is derived from an EMBL/GenBank/DDBJ whole genome shotgun (WGS) entry which is preliminary data.</text>
</comment>
<dbReference type="InterPro" id="IPR050309">
    <property type="entry name" value="Type-B_Carboxylest/Lipase"/>
</dbReference>
<keyword evidence="2 3" id="KW-0378">Hydrolase</keyword>
<dbReference type="PROSITE" id="PS00122">
    <property type="entry name" value="CARBOXYLESTERASE_B_1"/>
    <property type="match status" value="1"/>
</dbReference>
<dbReference type="AlphaFoldDB" id="A0A916J1T3"/>
<dbReference type="Gene3D" id="3.40.50.1820">
    <property type="entry name" value="alpha/beta hydrolase"/>
    <property type="match status" value="1"/>
</dbReference>
<dbReference type="SUPFAM" id="SSF53474">
    <property type="entry name" value="alpha/beta-Hydrolases"/>
    <property type="match status" value="1"/>
</dbReference>
<gene>
    <name evidence="5" type="primary">pcd</name>
    <name evidence="5" type="ORF">LMG31506_06067</name>
</gene>
<dbReference type="GO" id="GO:0004104">
    <property type="term" value="F:cholinesterase activity"/>
    <property type="evidence" value="ECO:0007669"/>
    <property type="project" value="InterPro"/>
</dbReference>
<name>A0A916J1T3_9BURK</name>
<evidence type="ECO:0000256" key="1">
    <source>
        <dbReference type="ARBA" id="ARBA00005964"/>
    </source>
</evidence>
<evidence type="ECO:0000256" key="2">
    <source>
        <dbReference type="ARBA" id="ARBA00022801"/>
    </source>
</evidence>
<dbReference type="InterPro" id="IPR000997">
    <property type="entry name" value="Cholinesterase"/>
</dbReference>
<dbReference type="InterPro" id="IPR019826">
    <property type="entry name" value="Carboxylesterase_B_AS"/>
</dbReference>
<dbReference type="Pfam" id="PF00135">
    <property type="entry name" value="COesterase"/>
    <property type="match status" value="1"/>
</dbReference>
<dbReference type="EC" id="3.1.1.-" evidence="3"/>
<protein>
    <recommendedName>
        <fullName evidence="3">Carboxylic ester hydrolase</fullName>
        <ecNumber evidence="3">3.1.1.-</ecNumber>
    </recommendedName>
</protein>
<dbReference type="InterPro" id="IPR002018">
    <property type="entry name" value="CarbesteraseB"/>
</dbReference>
<comment type="similarity">
    <text evidence="1 3">Belongs to the type-B carboxylesterase/lipase family.</text>
</comment>
<dbReference type="EMBL" id="CAJPUY010000036">
    <property type="protein sequence ID" value="CAG2157619.1"/>
    <property type="molecule type" value="Genomic_DNA"/>
</dbReference>
<accession>A0A916J1T3</accession>
<dbReference type="Proteomes" id="UP000672934">
    <property type="component" value="Unassembled WGS sequence"/>
</dbReference>
<sequence length="501" mass="54683">MKLEGQTAIAGLKGGLVRGTVRDAVCAFRGIPYGERIDSTSRYSDIRPPAWWHGELDATMPGAVFPQRRSRLAVVMGDAISANPQSEDAFVLNVWAPVSGNSLPVFVFIHGGGFMTGGGSAPWYDGERLARDGRFIVVTVNYRLGAFGHCAKEGDPAGANRPVRDLLRALEWVQQNIAQFGGDPADVTVSGQSAGAWYAWLLGVSPAARGMLRRNILFSLPIVPPMNHDEARHTSREFMEQAGGREFDALSTDDILSAQVAVMRSRMAFGEVAVAFRPAFEEGLVPEWLFDFRRAAREAHVGETLVGSTAEESAAFMFIEPPLVGADEATVREWYGRQYADQSARVYAELARRRPGHSPYTQLVDGSSFKMFGAGVEHLCQAFHEAGRAAYPFLFNVQSHVPDLMSPHCLELPLLFGNRQGWSDAPMIARVSDAVFERAGADLRSAVGGFVSDGTPQSAAGEPWQRYSPLASRISEFQDSGVSARRWETGLITPEDFARLP</sequence>
<feature type="domain" description="Carboxylesterase type B" evidence="4">
    <location>
        <begin position="11"/>
        <end position="479"/>
    </location>
</feature>
<dbReference type="PRINTS" id="PR00878">
    <property type="entry name" value="CHOLNESTRASE"/>
</dbReference>